<evidence type="ECO:0000256" key="2">
    <source>
        <dbReference type="ARBA" id="ARBA00022448"/>
    </source>
</evidence>
<feature type="coiled-coil region" evidence="8">
    <location>
        <begin position="685"/>
        <end position="715"/>
    </location>
</feature>
<dbReference type="OrthoDB" id="341482at2759"/>
<keyword evidence="7" id="KW-0539">Nucleus</keyword>
<dbReference type="PANTHER" id="PTHR13257:SF0">
    <property type="entry name" value="NUCLEAR PORE COMPLEX PROTEIN NUP88"/>
    <property type="match status" value="1"/>
</dbReference>
<accession>A0A5A7R9S5</accession>
<protein>
    <submittedName>
        <fullName evidence="10">Nuclear pore complex protein-related</fullName>
    </submittedName>
</protein>
<comment type="subcellular location">
    <subcellularLocation>
        <location evidence="1">Nucleus</location>
        <location evidence="1">Nuclear pore complex</location>
    </subcellularLocation>
</comment>
<keyword evidence="11" id="KW-1185">Reference proteome</keyword>
<dbReference type="Gene3D" id="2.130.10.10">
    <property type="entry name" value="YVTN repeat-like/Quinoprotein amine dehydrogenase"/>
    <property type="match status" value="1"/>
</dbReference>
<dbReference type="GO" id="GO:0000055">
    <property type="term" value="P:ribosomal large subunit export from nucleus"/>
    <property type="evidence" value="ECO:0007669"/>
    <property type="project" value="InterPro"/>
</dbReference>
<dbReference type="AlphaFoldDB" id="A0A5A7R9S5"/>
<evidence type="ECO:0000256" key="6">
    <source>
        <dbReference type="ARBA" id="ARBA00023132"/>
    </source>
</evidence>
<evidence type="ECO:0000256" key="4">
    <source>
        <dbReference type="ARBA" id="ARBA00022927"/>
    </source>
</evidence>
<keyword evidence="2" id="KW-0813">Transport</keyword>
<evidence type="ECO:0000256" key="7">
    <source>
        <dbReference type="ARBA" id="ARBA00023242"/>
    </source>
</evidence>
<keyword evidence="4" id="KW-0653">Protein transport</keyword>
<sequence>MRFSFDLPEPDGHQSPTPSPSNPSNYLSVNVKERDSRQTPSPSPPNSTPKAELQWFLLQNHPLFSSSTAATASCSSERVPPNLMAWDGASRLYFWDLDKKCLHRISIRLGEPDPSSIIAAYPSKVLQAETPLKFEVNKIAINGNGSTLLLVGMEGLCIMYLYGHSSSAENTIISKTVLVGTEIYFNRNNFMNILQICWHPYSHSHLAILSSDSVFRIFDLSTDLEQPEQEFYLQPVEPSSSCNASSICPVDFAFGGSHLWERFSVFILFSDGSVYIICPVVPFGSVHIWESILEIYNDAHTYGLKSANSESVINSNMAISWLEATFPELIRQAGDGAKSYAVKAQPFVILDASVSLQGPLHKISHGTPEDSRAGTELCEGRALSLLCNIIGKDSVLVTAYSGGQLQLDALADEIHPIWKTGSEPCLCVDPSNRIKRAAMICESTPHNHSIPETDHKTPNNTVWLGHPPPLLRLAIVDLALPGKTKCPISMISDPLVSERVFCIHAGGIDSVVLHFLPFTHQNSEKEKQMRAPSVFTVLSTCLPCDSSSPMPSPLCGFVTLADSYGSSWILGLTCSRECVVLEMETWNVLLTDVMDRIVETGVESDVREGETDDMPTIISKELLGGPRPVLLPPAAPNLRSLKGDSIEGRSMLHQYFKLFHENYVEYAHKVYFELQHHGPHLKRIIDNQNSRLREMQQKLLEVERKQEKIDNCMDRAINSHNSIEERLLKLRRLPGAHKRPLSKAERDFMSELGNVFWILFYKLLFKYLKSKIPHFELKGTTVVHVREPMAMQGLYILAERYNSSNIVTAVSIYRLKGTTVVHVREPMAMQDKFTGLELDALRSTIEALKVRLQRHMHYMQSNSPSRQTQKPGRRPNKVQDNVSQLKSALAKLSLINTENSRKVKLVESALRSKEISD</sequence>
<evidence type="ECO:0000313" key="11">
    <source>
        <dbReference type="Proteomes" id="UP000325081"/>
    </source>
</evidence>
<keyword evidence="6" id="KW-0906">Nuclear pore complex</keyword>
<keyword evidence="5" id="KW-0811">Translocation</keyword>
<feature type="compositionally biased region" description="Polar residues" evidence="9">
    <location>
        <begin position="859"/>
        <end position="870"/>
    </location>
</feature>
<dbReference type="SUPFAM" id="SSF50978">
    <property type="entry name" value="WD40 repeat-like"/>
    <property type="match status" value="1"/>
</dbReference>
<dbReference type="Pfam" id="PF10168">
    <property type="entry name" value="Nup88"/>
    <property type="match status" value="2"/>
</dbReference>
<dbReference type="GO" id="GO:0000056">
    <property type="term" value="P:ribosomal small subunit export from nucleus"/>
    <property type="evidence" value="ECO:0007669"/>
    <property type="project" value="InterPro"/>
</dbReference>
<evidence type="ECO:0000256" key="3">
    <source>
        <dbReference type="ARBA" id="ARBA00022816"/>
    </source>
</evidence>
<organism evidence="10 11">
    <name type="scientific">Striga asiatica</name>
    <name type="common">Asiatic witchweed</name>
    <name type="synonym">Buchnera asiatica</name>
    <dbReference type="NCBI Taxonomy" id="4170"/>
    <lineage>
        <taxon>Eukaryota</taxon>
        <taxon>Viridiplantae</taxon>
        <taxon>Streptophyta</taxon>
        <taxon>Embryophyta</taxon>
        <taxon>Tracheophyta</taxon>
        <taxon>Spermatophyta</taxon>
        <taxon>Magnoliopsida</taxon>
        <taxon>eudicotyledons</taxon>
        <taxon>Gunneridae</taxon>
        <taxon>Pentapetalae</taxon>
        <taxon>asterids</taxon>
        <taxon>lamiids</taxon>
        <taxon>Lamiales</taxon>
        <taxon>Orobanchaceae</taxon>
        <taxon>Buchnereae</taxon>
        <taxon>Striga</taxon>
    </lineage>
</organism>
<feature type="region of interest" description="Disordered" evidence="9">
    <location>
        <begin position="1"/>
        <end position="50"/>
    </location>
</feature>
<dbReference type="GO" id="GO:0006406">
    <property type="term" value="P:mRNA export from nucleus"/>
    <property type="evidence" value="ECO:0007669"/>
    <property type="project" value="TreeGrafter"/>
</dbReference>
<dbReference type="GO" id="GO:0006606">
    <property type="term" value="P:protein import into nucleus"/>
    <property type="evidence" value="ECO:0007669"/>
    <property type="project" value="TreeGrafter"/>
</dbReference>
<dbReference type="GO" id="GO:0005643">
    <property type="term" value="C:nuclear pore"/>
    <property type="evidence" value="ECO:0007669"/>
    <property type="project" value="UniProtKB-SubCell"/>
</dbReference>
<dbReference type="Proteomes" id="UP000325081">
    <property type="component" value="Unassembled WGS sequence"/>
</dbReference>
<keyword evidence="8" id="KW-0175">Coiled coil</keyword>
<dbReference type="PANTHER" id="PTHR13257">
    <property type="entry name" value="NUCLEOPORIN NUP84-RELATED"/>
    <property type="match status" value="1"/>
</dbReference>
<evidence type="ECO:0000256" key="1">
    <source>
        <dbReference type="ARBA" id="ARBA00004567"/>
    </source>
</evidence>
<dbReference type="InterPro" id="IPR019321">
    <property type="entry name" value="Nucleoporin_Nup88"/>
</dbReference>
<gene>
    <name evidence="10" type="ORF">STAS_32070</name>
</gene>
<dbReference type="InterPro" id="IPR015943">
    <property type="entry name" value="WD40/YVTN_repeat-like_dom_sf"/>
</dbReference>
<evidence type="ECO:0000313" key="10">
    <source>
        <dbReference type="EMBL" id="GER54473.1"/>
    </source>
</evidence>
<evidence type="ECO:0000256" key="9">
    <source>
        <dbReference type="SAM" id="MobiDB-lite"/>
    </source>
</evidence>
<proteinExistence type="predicted"/>
<comment type="caution">
    <text evidence="10">The sequence shown here is derived from an EMBL/GenBank/DDBJ whole genome shotgun (WGS) entry which is preliminary data.</text>
</comment>
<dbReference type="EMBL" id="BKCP01011181">
    <property type="protein sequence ID" value="GER54473.1"/>
    <property type="molecule type" value="Genomic_DNA"/>
</dbReference>
<evidence type="ECO:0000256" key="8">
    <source>
        <dbReference type="SAM" id="Coils"/>
    </source>
</evidence>
<dbReference type="InterPro" id="IPR036322">
    <property type="entry name" value="WD40_repeat_dom_sf"/>
</dbReference>
<dbReference type="GO" id="GO:0017056">
    <property type="term" value="F:structural constituent of nuclear pore"/>
    <property type="evidence" value="ECO:0007669"/>
    <property type="project" value="InterPro"/>
</dbReference>
<keyword evidence="3" id="KW-0509">mRNA transport</keyword>
<name>A0A5A7R9S5_STRAF</name>
<dbReference type="InterPro" id="IPR037700">
    <property type="entry name" value="NUP88/NUP82"/>
</dbReference>
<feature type="region of interest" description="Disordered" evidence="9">
    <location>
        <begin position="858"/>
        <end position="880"/>
    </location>
</feature>
<evidence type="ECO:0000256" key="5">
    <source>
        <dbReference type="ARBA" id="ARBA00023010"/>
    </source>
</evidence>
<reference evidence="11" key="1">
    <citation type="journal article" date="2019" name="Curr. Biol.">
        <title>Genome Sequence of Striga asiatica Provides Insight into the Evolution of Plant Parasitism.</title>
        <authorList>
            <person name="Yoshida S."/>
            <person name="Kim S."/>
            <person name="Wafula E.K."/>
            <person name="Tanskanen J."/>
            <person name="Kim Y.M."/>
            <person name="Honaas L."/>
            <person name="Yang Z."/>
            <person name="Spallek T."/>
            <person name="Conn C.E."/>
            <person name="Ichihashi Y."/>
            <person name="Cheong K."/>
            <person name="Cui S."/>
            <person name="Der J.P."/>
            <person name="Gundlach H."/>
            <person name="Jiao Y."/>
            <person name="Hori C."/>
            <person name="Ishida J.K."/>
            <person name="Kasahara H."/>
            <person name="Kiba T."/>
            <person name="Kim M.S."/>
            <person name="Koo N."/>
            <person name="Laohavisit A."/>
            <person name="Lee Y.H."/>
            <person name="Lumba S."/>
            <person name="McCourt P."/>
            <person name="Mortimer J.C."/>
            <person name="Mutuku J.M."/>
            <person name="Nomura T."/>
            <person name="Sasaki-Sekimoto Y."/>
            <person name="Seto Y."/>
            <person name="Wang Y."/>
            <person name="Wakatake T."/>
            <person name="Sakakibara H."/>
            <person name="Demura T."/>
            <person name="Yamaguchi S."/>
            <person name="Yoneyama K."/>
            <person name="Manabe R.I."/>
            <person name="Nelson D.C."/>
            <person name="Schulman A.H."/>
            <person name="Timko M.P."/>
            <person name="dePamphilis C.W."/>
            <person name="Choi D."/>
            <person name="Shirasu K."/>
        </authorList>
    </citation>
    <scope>NUCLEOTIDE SEQUENCE [LARGE SCALE GENOMIC DNA]</scope>
    <source>
        <strain evidence="11">cv. UVA1</strain>
    </source>
</reference>